<dbReference type="NCBIfam" id="TIGR00464">
    <property type="entry name" value="gltX_bact"/>
    <property type="match status" value="1"/>
</dbReference>
<evidence type="ECO:0000256" key="8">
    <source>
        <dbReference type="HAMAP-Rule" id="MF_00022"/>
    </source>
</evidence>
<comment type="caution">
    <text evidence="8">Lacks conserved residue(s) required for the propagation of feature annotation.</text>
</comment>
<evidence type="ECO:0000259" key="10">
    <source>
        <dbReference type="Pfam" id="PF19269"/>
    </source>
</evidence>
<evidence type="ECO:0000256" key="5">
    <source>
        <dbReference type="ARBA" id="ARBA00022840"/>
    </source>
</evidence>
<dbReference type="SUPFAM" id="SSF48163">
    <property type="entry name" value="An anticodon-binding domain of class I aminoacyl-tRNA synthetases"/>
    <property type="match status" value="1"/>
</dbReference>
<dbReference type="PANTHER" id="PTHR43311">
    <property type="entry name" value="GLUTAMATE--TRNA LIGASE"/>
    <property type="match status" value="1"/>
</dbReference>
<dbReference type="Proteomes" id="UP000231067">
    <property type="component" value="Unassembled WGS sequence"/>
</dbReference>
<dbReference type="PANTHER" id="PTHR43311:SF2">
    <property type="entry name" value="GLUTAMATE--TRNA LIGASE, MITOCHONDRIAL-RELATED"/>
    <property type="match status" value="1"/>
</dbReference>
<feature type="short sequence motif" description="'HIGH' region" evidence="8">
    <location>
        <begin position="10"/>
        <end position="20"/>
    </location>
</feature>
<comment type="caution">
    <text evidence="11">The sequence shown here is derived from an EMBL/GenBank/DDBJ whole genome shotgun (WGS) entry which is preliminary data.</text>
</comment>
<dbReference type="GO" id="GO:0004818">
    <property type="term" value="F:glutamate-tRNA ligase activity"/>
    <property type="evidence" value="ECO:0007669"/>
    <property type="project" value="UniProtKB-UniRule"/>
</dbReference>
<dbReference type="GO" id="GO:0006424">
    <property type="term" value="P:glutamyl-tRNA aminoacylation"/>
    <property type="evidence" value="ECO:0007669"/>
    <property type="project" value="UniProtKB-UniRule"/>
</dbReference>
<organism evidence="11 12">
    <name type="scientific">Candidatus Desantisbacteria bacterium CG23_combo_of_CG06-09_8_20_14_all_40_23</name>
    <dbReference type="NCBI Taxonomy" id="1974550"/>
    <lineage>
        <taxon>Bacteria</taxon>
        <taxon>Candidatus Desantisiibacteriota</taxon>
    </lineage>
</organism>
<dbReference type="PROSITE" id="PS00178">
    <property type="entry name" value="AA_TRNA_LIGASE_I"/>
    <property type="match status" value="1"/>
</dbReference>
<evidence type="ECO:0000256" key="3">
    <source>
        <dbReference type="ARBA" id="ARBA00022598"/>
    </source>
</evidence>
<evidence type="ECO:0000256" key="6">
    <source>
        <dbReference type="ARBA" id="ARBA00022917"/>
    </source>
</evidence>
<dbReference type="InterPro" id="IPR020752">
    <property type="entry name" value="Glu-tRNA-synth_I_codon-bd_sub1"/>
</dbReference>
<dbReference type="GO" id="GO:0008270">
    <property type="term" value="F:zinc ion binding"/>
    <property type="evidence" value="ECO:0007669"/>
    <property type="project" value="InterPro"/>
</dbReference>
<dbReference type="EMBL" id="PCSH01000142">
    <property type="protein sequence ID" value="PIP40042.1"/>
    <property type="molecule type" value="Genomic_DNA"/>
</dbReference>
<evidence type="ECO:0000256" key="4">
    <source>
        <dbReference type="ARBA" id="ARBA00022741"/>
    </source>
</evidence>
<dbReference type="Gene3D" id="1.10.10.350">
    <property type="match status" value="1"/>
</dbReference>
<gene>
    <name evidence="8" type="primary">gltX</name>
    <name evidence="11" type="ORF">COX18_08000</name>
</gene>
<dbReference type="CDD" id="cd00808">
    <property type="entry name" value="GluRS_core"/>
    <property type="match status" value="1"/>
</dbReference>
<accession>A0A2H0A3M9</accession>
<dbReference type="GO" id="GO:0005829">
    <property type="term" value="C:cytosol"/>
    <property type="evidence" value="ECO:0007669"/>
    <property type="project" value="TreeGrafter"/>
</dbReference>
<dbReference type="GO" id="GO:0000049">
    <property type="term" value="F:tRNA binding"/>
    <property type="evidence" value="ECO:0007669"/>
    <property type="project" value="InterPro"/>
</dbReference>
<evidence type="ECO:0000256" key="2">
    <source>
        <dbReference type="ARBA" id="ARBA00022490"/>
    </source>
</evidence>
<protein>
    <recommendedName>
        <fullName evidence="8">Glutamate--tRNA ligase</fullName>
        <ecNumber evidence="8">6.1.1.17</ecNumber>
    </recommendedName>
    <alternativeName>
        <fullName evidence="8">Glutamyl-tRNA synthetase</fullName>
        <shortName evidence="8">GluRS</shortName>
    </alternativeName>
</protein>
<dbReference type="InterPro" id="IPR000924">
    <property type="entry name" value="Glu/Gln-tRNA-synth"/>
</dbReference>
<feature type="short sequence motif" description="'KMSKS' region" evidence="8">
    <location>
        <begin position="264"/>
        <end position="268"/>
    </location>
</feature>
<dbReference type="SUPFAM" id="SSF52374">
    <property type="entry name" value="Nucleotidylyl transferase"/>
    <property type="match status" value="1"/>
</dbReference>
<comment type="subcellular location">
    <subcellularLocation>
        <location evidence="8">Cytoplasm</location>
    </subcellularLocation>
</comment>
<feature type="domain" description="Glutamyl/glutaminyl-tRNA synthetase class Ib catalytic" evidence="9">
    <location>
        <begin position="4"/>
        <end position="335"/>
    </location>
</feature>
<evidence type="ECO:0000256" key="7">
    <source>
        <dbReference type="ARBA" id="ARBA00023146"/>
    </source>
</evidence>
<evidence type="ECO:0000256" key="1">
    <source>
        <dbReference type="ARBA" id="ARBA00007894"/>
    </source>
</evidence>
<dbReference type="InterPro" id="IPR033910">
    <property type="entry name" value="GluRS_core"/>
</dbReference>
<dbReference type="InterPro" id="IPR020751">
    <property type="entry name" value="aa-tRNA-synth_I_codon-bd_sub2"/>
</dbReference>
<dbReference type="InterPro" id="IPR008925">
    <property type="entry name" value="aa_tRNA-synth_I_cd-bd_sf"/>
</dbReference>
<dbReference type="InterPro" id="IPR045462">
    <property type="entry name" value="aa-tRNA-synth_I_cd-bd"/>
</dbReference>
<dbReference type="InterPro" id="IPR004527">
    <property type="entry name" value="Glu-tRNA-ligase_bac/mito"/>
</dbReference>
<dbReference type="AlphaFoldDB" id="A0A2H0A3M9"/>
<feature type="binding site" evidence="8">
    <location>
        <position position="267"/>
    </location>
    <ligand>
        <name>ATP</name>
        <dbReference type="ChEBI" id="CHEBI:30616"/>
    </ligand>
</feature>
<keyword evidence="3 8" id="KW-0436">Ligase</keyword>
<reference evidence="11 12" key="1">
    <citation type="submission" date="2017-09" db="EMBL/GenBank/DDBJ databases">
        <title>Depth-based differentiation of microbial function through sediment-hosted aquifers and enrichment of novel symbionts in the deep terrestrial subsurface.</title>
        <authorList>
            <person name="Probst A.J."/>
            <person name="Ladd B."/>
            <person name="Jarett J.K."/>
            <person name="Geller-Mcgrath D.E."/>
            <person name="Sieber C.M."/>
            <person name="Emerson J.B."/>
            <person name="Anantharaman K."/>
            <person name="Thomas B.C."/>
            <person name="Malmstrom R."/>
            <person name="Stieglmeier M."/>
            <person name="Klingl A."/>
            <person name="Woyke T."/>
            <person name="Ryan C.M."/>
            <person name="Banfield J.F."/>
        </authorList>
    </citation>
    <scope>NUCLEOTIDE SEQUENCE [LARGE SCALE GENOMIC DNA]</scope>
    <source>
        <strain evidence="11">CG23_combo_of_CG06-09_8_20_14_all_40_23</strain>
    </source>
</reference>
<dbReference type="InterPro" id="IPR014729">
    <property type="entry name" value="Rossmann-like_a/b/a_fold"/>
</dbReference>
<dbReference type="HAMAP" id="MF_00022">
    <property type="entry name" value="Glu_tRNA_synth_type1"/>
    <property type="match status" value="1"/>
</dbReference>
<keyword evidence="7 8" id="KW-0030">Aminoacyl-tRNA synthetase</keyword>
<evidence type="ECO:0000313" key="12">
    <source>
        <dbReference type="Proteomes" id="UP000231067"/>
    </source>
</evidence>
<keyword evidence="2 8" id="KW-0963">Cytoplasm</keyword>
<dbReference type="EC" id="6.1.1.17" evidence="8"/>
<comment type="function">
    <text evidence="8">Catalyzes the attachment of glutamate to tRNA(Glu) in a two-step reaction: glutamate is first activated by ATP to form Glu-AMP and then transferred to the acceptor end of tRNA(Glu).</text>
</comment>
<dbReference type="Gene3D" id="3.40.50.620">
    <property type="entry name" value="HUPs"/>
    <property type="match status" value="1"/>
</dbReference>
<comment type="similarity">
    <text evidence="1 8">Belongs to the class-I aminoacyl-tRNA synthetase family. Glutamate--tRNA ligase type 1 subfamily.</text>
</comment>
<dbReference type="Gene3D" id="1.10.8.70">
    <property type="entry name" value="Glutamate-tRNA synthetase, class I, anticodon-binding domain 1"/>
    <property type="match status" value="1"/>
</dbReference>
<feature type="domain" description="Aminoacyl-tRNA synthetase class I anticodon-binding" evidence="10">
    <location>
        <begin position="348"/>
        <end position="490"/>
    </location>
</feature>
<evidence type="ECO:0000313" key="11">
    <source>
        <dbReference type="EMBL" id="PIP40042.1"/>
    </source>
</evidence>
<proteinExistence type="inferred from homology"/>
<dbReference type="GO" id="GO:0005524">
    <property type="term" value="F:ATP binding"/>
    <property type="evidence" value="ECO:0007669"/>
    <property type="project" value="UniProtKB-UniRule"/>
</dbReference>
<comment type="catalytic activity">
    <reaction evidence="8">
        <text>tRNA(Glu) + L-glutamate + ATP = L-glutamyl-tRNA(Glu) + AMP + diphosphate</text>
        <dbReference type="Rhea" id="RHEA:23540"/>
        <dbReference type="Rhea" id="RHEA-COMP:9663"/>
        <dbReference type="Rhea" id="RHEA-COMP:9680"/>
        <dbReference type="ChEBI" id="CHEBI:29985"/>
        <dbReference type="ChEBI" id="CHEBI:30616"/>
        <dbReference type="ChEBI" id="CHEBI:33019"/>
        <dbReference type="ChEBI" id="CHEBI:78442"/>
        <dbReference type="ChEBI" id="CHEBI:78520"/>
        <dbReference type="ChEBI" id="CHEBI:456215"/>
        <dbReference type="EC" id="6.1.1.17"/>
    </reaction>
</comment>
<keyword evidence="4 8" id="KW-0547">Nucleotide-binding</keyword>
<dbReference type="InterPro" id="IPR001412">
    <property type="entry name" value="aa-tRNA-synth_I_CS"/>
</dbReference>
<dbReference type="Pfam" id="PF00749">
    <property type="entry name" value="tRNA-synt_1c"/>
    <property type="match status" value="1"/>
</dbReference>
<dbReference type="PRINTS" id="PR00987">
    <property type="entry name" value="TRNASYNTHGLU"/>
</dbReference>
<dbReference type="FunFam" id="3.40.50.620:FF:000045">
    <property type="entry name" value="Glutamate--tRNA ligase, mitochondrial"/>
    <property type="match status" value="1"/>
</dbReference>
<comment type="subunit">
    <text evidence="8">Monomer.</text>
</comment>
<dbReference type="InterPro" id="IPR020058">
    <property type="entry name" value="Glu/Gln-tRNA-synth_Ib_cat-dom"/>
</dbReference>
<dbReference type="InterPro" id="IPR049940">
    <property type="entry name" value="GluQ/Sye"/>
</dbReference>
<sequence length="490" mass="55280">MNNIRVRFAPSPTGYLHIGGSRTALFNWLFARHHQGTFVLRIEDTDIERSSGASEGTIISSLKWLGLDWDEGPDIGGEFGPYRQCERLALYREYAGKLLEKGKAYYCYCQEEELEERRKQALAEKRTPGYDGRCRNLSVEEKEKLKASGREPSIRFLVSDEISPDTGKNICVTKSNVIIQDELRGQVSFQADTLTDFVIIRSNGVASYNFAVVIDDALMKITHVIRGEDHLSNTPKQILIYQALGFNPPYFTHLPLMLGEDGSRLSKRHGATATEAFKEMGYLSEAMVNYLALRGWSEGEGINREIYTAHDLIDCFSIEGVSKSSAIFDMQKLTWMNGIYIRQLPLDKLVELCLPFVEQAGYHIHDQAWFRRVVELLQERLEKLSDIVDQVRYFFVADFVLDEESQVVMKNDRVGEILGAFSSLLGQGGEYPTPEECSEKIKAVGKGLGIKGKGLFMPIRVALTGCVHGPDLPIIISILGRDECVKRIKR</sequence>
<evidence type="ECO:0000259" key="9">
    <source>
        <dbReference type="Pfam" id="PF00749"/>
    </source>
</evidence>
<dbReference type="Pfam" id="PF19269">
    <property type="entry name" value="Anticodon_2"/>
    <property type="match status" value="1"/>
</dbReference>
<name>A0A2H0A3M9_9BACT</name>
<keyword evidence="6 8" id="KW-0648">Protein biosynthesis</keyword>
<keyword evidence="5 8" id="KW-0067">ATP-binding</keyword>